<keyword evidence="7 8" id="KW-1133">Transmembrane helix</keyword>
<feature type="domain" description="EGF-like" evidence="9">
    <location>
        <begin position="169"/>
        <end position="206"/>
    </location>
</feature>
<dbReference type="PANTHER" id="PTHR24033">
    <property type="entry name" value="EGF-LIKE DOMAIN-CONTAINING PROTEIN"/>
    <property type="match status" value="1"/>
</dbReference>
<reference evidence="11 12" key="2">
    <citation type="submission" date="2018-11" db="EMBL/GenBank/DDBJ databases">
        <authorList>
            <consortium name="Pathogen Informatics"/>
        </authorList>
    </citation>
    <scope>NUCLEOTIDE SEQUENCE [LARGE SCALE GENOMIC DNA]</scope>
</reference>
<dbReference type="InterPro" id="IPR000742">
    <property type="entry name" value="EGF"/>
</dbReference>
<dbReference type="OrthoDB" id="283575at2759"/>
<keyword evidence="2 5" id="KW-0245">EGF-like domain</keyword>
<dbReference type="WBParaSite" id="HNAJ_0000175501-mRNA-1">
    <property type="protein sequence ID" value="HNAJ_0000175501-mRNA-1"/>
    <property type="gene ID" value="HNAJ_0000175501"/>
</dbReference>
<gene>
    <name evidence="11" type="ORF">HNAJ_LOCUS1754</name>
</gene>
<dbReference type="GO" id="GO:0016020">
    <property type="term" value="C:membrane"/>
    <property type="evidence" value="ECO:0007669"/>
    <property type="project" value="UniProtKB-SubCell"/>
</dbReference>
<keyword evidence="7 8" id="KW-0472">Membrane</keyword>
<dbReference type="PROSITE" id="PS51051">
    <property type="entry name" value="DSL"/>
    <property type="match status" value="1"/>
</dbReference>
<comment type="caution">
    <text evidence="5">Lacks conserved residue(s) required for the propagation of feature annotation.</text>
</comment>
<dbReference type="STRING" id="102285.A0A158QH96"/>
<reference evidence="13" key="1">
    <citation type="submission" date="2016-04" db="UniProtKB">
        <authorList>
            <consortium name="WormBaseParasite"/>
        </authorList>
    </citation>
    <scope>IDENTIFICATION</scope>
</reference>
<keyword evidence="7 8" id="KW-0812">Transmembrane</keyword>
<feature type="domain" description="EGF-like" evidence="9">
    <location>
        <begin position="122"/>
        <end position="161"/>
    </location>
</feature>
<evidence type="ECO:0000256" key="2">
    <source>
        <dbReference type="ARBA" id="ARBA00022536"/>
    </source>
</evidence>
<dbReference type="InterPro" id="IPR001774">
    <property type="entry name" value="DSL"/>
</dbReference>
<dbReference type="InterPro" id="IPR051830">
    <property type="entry name" value="NOTCH_homolog"/>
</dbReference>
<dbReference type="EMBL" id="UZAE01000728">
    <property type="protein sequence ID" value="VDN97613.1"/>
    <property type="molecule type" value="Genomic_DNA"/>
</dbReference>
<sequence>MFYSKEVPLSSKSELHALTLTNMNITTYNSHVKINAFFGLTCSLHYYGPQCETYCKSDFKTYHCGENGERKCLPGWNGEFCNKVDMCYLKPCAPYARCTNTDNEEGRVCYCNGGSGPECYQVPDPCEPSPCQNDGACSRTGPHLDQFVCECKSPWYGPTCQQRYSACADAMITQEACFNGGLCQDDPNEFAFTCACPIGWKGDYCEDKDYTVAIVTPITVIIIIIVISILLLFLWRRRR</sequence>
<evidence type="ECO:0000256" key="5">
    <source>
        <dbReference type="PROSITE-ProRule" id="PRU00076"/>
    </source>
</evidence>
<dbReference type="SMART" id="SM00051">
    <property type="entry name" value="DSL"/>
    <property type="match status" value="1"/>
</dbReference>
<feature type="disulfide bond" evidence="5">
    <location>
        <begin position="196"/>
        <end position="205"/>
    </location>
</feature>
<evidence type="ECO:0000256" key="8">
    <source>
        <dbReference type="SAM" id="Phobius"/>
    </source>
</evidence>
<comment type="subcellular location">
    <subcellularLocation>
        <location evidence="7">Membrane</location>
        <topology evidence="7">Single-pass type I membrane protein</topology>
    </subcellularLocation>
</comment>
<keyword evidence="4 5" id="KW-1015">Disulfide bond</keyword>
<organism evidence="13">
    <name type="scientific">Rodentolepis nana</name>
    <name type="common">Dwarf tapeworm</name>
    <name type="synonym">Hymenolepis nana</name>
    <dbReference type="NCBI Taxonomy" id="102285"/>
    <lineage>
        <taxon>Eukaryota</taxon>
        <taxon>Metazoa</taxon>
        <taxon>Spiralia</taxon>
        <taxon>Lophotrochozoa</taxon>
        <taxon>Platyhelminthes</taxon>
        <taxon>Cestoda</taxon>
        <taxon>Eucestoda</taxon>
        <taxon>Cyclophyllidea</taxon>
        <taxon>Hymenolepididae</taxon>
        <taxon>Rodentolepis</taxon>
    </lineage>
</organism>
<keyword evidence="1 7" id="KW-0217">Developmental protein</keyword>
<dbReference type="Proteomes" id="UP000278807">
    <property type="component" value="Unassembled WGS sequence"/>
</dbReference>
<evidence type="ECO:0000256" key="6">
    <source>
        <dbReference type="PROSITE-ProRule" id="PRU00377"/>
    </source>
</evidence>
<dbReference type="SUPFAM" id="SSF57196">
    <property type="entry name" value="EGF/Laminin"/>
    <property type="match status" value="2"/>
</dbReference>
<keyword evidence="3 7" id="KW-0677">Repeat</keyword>
<evidence type="ECO:0000313" key="11">
    <source>
        <dbReference type="EMBL" id="VDN97613.1"/>
    </source>
</evidence>
<feature type="disulfide bond" evidence="6">
    <location>
        <begin position="42"/>
        <end position="51"/>
    </location>
</feature>
<evidence type="ECO:0000259" key="9">
    <source>
        <dbReference type="PROSITE" id="PS50026"/>
    </source>
</evidence>
<dbReference type="Pfam" id="PF00008">
    <property type="entry name" value="EGF"/>
    <property type="match status" value="2"/>
</dbReference>
<evidence type="ECO:0000256" key="3">
    <source>
        <dbReference type="ARBA" id="ARBA00022737"/>
    </source>
</evidence>
<keyword evidence="12" id="KW-1185">Reference proteome</keyword>
<evidence type="ECO:0000256" key="7">
    <source>
        <dbReference type="RuleBase" id="RU280815"/>
    </source>
</evidence>
<feature type="disulfide bond" evidence="6">
    <location>
        <begin position="72"/>
        <end position="81"/>
    </location>
</feature>
<dbReference type="PROSITE" id="PS01186">
    <property type="entry name" value="EGF_2"/>
    <property type="match status" value="2"/>
</dbReference>
<dbReference type="SMART" id="SM00181">
    <property type="entry name" value="EGF"/>
    <property type="match status" value="2"/>
</dbReference>
<feature type="disulfide bond" evidence="5">
    <location>
        <begin position="151"/>
        <end position="160"/>
    </location>
</feature>
<proteinExistence type="predicted"/>
<dbReference type="PROSITE" id="PS50026">
    <property type="entry name" value="EGF_3"/>
    <property type="match status" value="2"/>
</dbReference>
<comment type="function">
    <text evidence="7">Putative Notch ligand involved in the mediation of Notch signaling.</text>
</comment>
<evidence type="ECO:0000259" key="10">
    <source>
        <dbReference type="PROSITE" id="PS51051"/>
    </source>
</evidence>
<dbReference type="Gene3D" id="2.10.25.140">
    <property type="match status" value="1"/>
</dbReference>
<name>A0A158QH96_RODNA</name>
<keyword evidence="7" id="KW-0732">Signal</keyword>
<dbReference type="AlphaFoldDB" id="A0A158QH96"/>
<evidence type="ECO:0000313" key="12">
    <source>
        <dbReference type="Proteomes" id="UP000278807"/>
    </source>
</evidence>
<evidence type="ECO:0000256" key="4">
    <source>
        <dbReference type="ARBA" id="ARBA00023157"/>
    </source>
</evidence>
<evidence type="ECO:0000256" key="1">
    <source>
        <dbReference type="ARBA" id="ARBA00022473"/>
    </source>
</evidence>
<feature type="disulfide bond" evidence="5">
    <location>
        <begin position="177"/>
        <end position="194"/>
    </location>
</feature>
<dbReference type="PANTHER" id="PTHR24033:SF224">
    <property type="entry name" value="C-TYPE LECTIN"/>
    <property type="match status" value="1"/>
</dbReference>
<dbReference type="Gene3D" id="2.10.25.10">
    <property type="entry name" value="Laminin"/>
    <property type="match status" value="2"/>
</dbReference>
<feature type="domain" description="DSL" evidence="10">
    <location>
        <begin position="40"/>
        <end position="81"/>
    </location>
</feature>
<dbReference type="Pfam" id="PF01414">
    <property type="entry name" value="DSL"/>
    <property type="match status" value="1"/>
</dbReference>
<dbReference type="GO" id="GO:0007154">
    <property type="term" value="P:cell communication"/>
    <property type="evidence" value="ECO:0007669"/>
    <property type="project" value="InterPro"/>
</dbReference>
<dbReference type="PROSITE" id="PS00022">
    <property type="entry name" value="EGF_1"/>
    <property type="match status" value="2"/>
</dbReference>
<feature type="transmembrane region" description="Helical" evidence="8">
    <location>
        <begin position="210"/>
        <end position="235"/>
    </location>
</feature>
<evidence type="ECO:0000313" key="13">
    <source>
        <dbReference type="WBParaSite" id="HNAJ_0000175501-mRNA-1"/>
    </source>
</evidence>
<protein>
    <recommendedName>
        <fullName evidence="7">Delta-like protein</fullName>
    </recommendedName>
</protein>
<accession>A0A158QH96</accession>